<dbReference type="NCBIfam" id="NF005883">
    <property type="entry name" value="PRK07845.1"/>
    <property type="match status" value="1"/>
</dbReference>
<dbReference type="PRINTS" id="PR00411">
    <property type="entry name" value="PNDRDTASEI"/>
</dbReference>
<dbReference type="Pfam" id="PF07992">
    <property type="entry name" value="Pyr_redox_2"/>
    <property type="match status" value="1"/>
</dbReference>
<evidence type="ECO:0000313" key="8">
    <source>
        <dbReference type="EMBL" id="MBD7919530.1"/>
    </source>
</evidence>
<gene>
    <name evidence="8" type="ORF">H9657_14760</name>
</gene>
<protein>
    <submittedName>
        <fullName evidence="8">NAD(P)H-quinone dehydrogenase</fullName>
    </submittedName>
</protein>
<evidence type="ECO:0000256" key="4">
    <source>
        <dbReference type="ARBA" id="ARBA00022827"/>
    </source>
</evidence>
<dbReference type="Gene3D" id="3.50.50.60">
    <property type="entry name" value="FAD/NAD(P)-binding domain"/>
    <property type="match status" value="2"/>
</dbReference>
<evidence type="ECO:0000313" key="9">
    <source>
        <dbReference type="Proteomes" id="UP000604241"/>
    </source>
</evidence>
<dbReference type="PIRSF" id="PIRSF000350">
    <property type="entry name" value="Mercury_reductase_MerA"/>
    <property type="match status" value="1"/>
</dbReference>
<dbReference type="PRINTS" id="PR00368">
    <property type="entry name" value="FADPNR"/>
</dbReference>
<comment type="similarity">
    <text evidence="2">Belongs to the class-I pyridine nucleotide-disulfide oxidoreductase family.</text>
</comment>
<evidence type="ECO:0000256" key="5">
    <source>
        <dbReference type="SAM" id="MobiDB-lite"/>
    </source>
</evidence>
<evidence type="ECO:0000256" key="3">
    <source>
        <dbReference type="ARBA" id="ARBA00022630"/>
    </source>
</evidence>
<dbReference type="InterPro" id="IPR023753">
    <property type="entry name" value="FAD/NAD-binding_dom"/>
</dbReference>
<dbReference type="InterPro" id="IPR004099">
    <property type="entry name" value="Pyr_nucl-diS_OxRdtase_dimer"/>
</dbReference>
<name>A0ABR8QGJ8_9CELL</name>
<dbReference type="SUPFAM" id="SSF51905">
    <property type="entry name" value="FAD/NAD(P)-binding domain"/>
    <property type="match status" value="1"/>
</dbReference>
<feature type="domain" description="Pyridine nucleotide-disulphide oxidoreductase dimerisation" evidence="6">
    <location>
        <begin position="400"/>
        <end position="506"/>
    </location>
</feature>
<dbReference type="Proteomes" id="UP000604241">
    <property type="component" value="Unassembled WGS sequence"/>
</dbReference>
<comment type="cofactor">
    <cofactor evidence="1">
        <name>FAD</name>
        <dbReference type="ChEBI" id="CHEBI:57692"/>
    </cofactor>
</comment>
<feature type="compositionally biased region" description="Polar residues" evidence="5">
    <location>
        <begin position="8"/>
        <end position="31"/>
    </location>
</feature>
<accession>A0ABR8QGJ8</accession>
<dbReference type="Pfam" id="PF02852">
    <property type="entry name" value="Pyr_redox_dim"/>
    <property type="match status" value="1"/>
</dbReference>
<dbReference type="InterPro" id="IPR036188">
    <property type="entry name" value="FAD/NAD-bd_sf"/>
</dbReference>
<proteinExistence type="inferred from homology"/>
<comment type="caution">
    <text evidence="8">The sequence shown here is derived from an EMBL/GenBank/DDBJ whole genome shotgun (WGS) entry which is preliminary data.</text>
</comment>
<dbReference type="SUPFAM" id="SSF55424">
    <property type="entry name" value="FAD/NAD-linked reductases, dimerisation (C-terminal) domain"/>
    <property type="match status" value="1"/>
</dbReference>
<feature type="domain" description="FAD/NAD(P)-binding" evidence="7">
    <location>
        <begin position="44"/>
        <end position="379"/>
    </location>
</feature>
<dbReference type="InterPro" id="IPR016156">
    <property type="entry name" value="FAD/NAD-linked_Rdtase_dimer_sf"/>
</dbReference>
<dbReference type="EMBL" id="JACSQV010000013">
    <property type="protein sequence ID" value="MBD7919530.1"/>
    <property type="molecule type" value="Genomic_DNA"/>
</dbReference>
<evidence type="ECO:0000256" key="2">
    <source>
        <dbReference type="ARBA" id="ARBA00007532"/>
    </source>
</evidence>
<evidence type="ECO:0000259" key="6">
    <source>
        <dbReference type="Pfam" id="PF02852"/>
    </source>
</evidence>
<dbReference type="Gene3D" id="3.30.390.30">
    <property type="match status" value="1"/>
</dbReference>
<evidence type="ECO:0000256" key="1">
    <source>
        <dbReference type="ARBA" id="ARBA00001974"/>
    </source>
</evidence>
<sequence length="517" mass="53821">MPEPGQDGTVSSQQTAATADQNHVAASTAASTVREAPDHPAGGRVVVVGGGPGGYEAALVARRLGAHVTVVERSGLGGSAVLTDVVPSKTLIATAEWMTIADRAPELGIRLDALADGDAVAGDAPAAAVLRHRIDVPAVNARVKALVSAQSADIRGRLEREGVDVVTGTGRLVDAEHVAVTEADGRERVLDADVVLVATGATPRVLPDARPDGERILTWTQMYNLTELPQRLIVVGSGVTGAEFAGAYTSLGADVVLVSSRDRVLPGEDADAAELIERIFRQRGMTVMSRSRASAARRTADGVVVTLEDGRTVEGSHVLFAVGSVPTTRDLGLEEAGVRLTPSGHVEVDKVSRTNVRGVYAAGDCTGVLPLASVAATQGRIAMSHALGDAVRPLSLRGISANIFTAPEIATVGLSETRLQQMDAHYRTSMLPLSRNPRAKMLGVRDGFIKIFAHSGTGTVLGAVVVGPRASESIFPLTLAVTHRLTADEVAEASTVYPSMSGTIGEVARMLHQRSED</sequence>
<keyword evidence="4" id="KW-0274">FAD</keyword>
<dbReference type="PANTHER" id="PTHR43014">
    <property type="entry name" value="MERCURIC REDUCTASE"/>
    <property type="match status" value="1"/>
</dbReference>
<reference evidence="8 9" key="1">
    <citation type="submission" date="2020-08" db="EMBL/GenBank/DDBJ databases">
        <title>A Genomic Blueprint of the Chicken Gut Microbiome.</title>
        <authorList>
            <person name="Gilroy R."/>
            <person name="Ravi A."/>
            <person name="Getino M."/>
            <person name="Pursley I."/>
            <person name="Horton D.L."/>
            <person name="Alikhan N.-F."/>
            <person name="Baker D."/>
            <person name="Gharbi K."/>
            <person name="Hall N."/>
            <person name="Watson M."/>
            <person name="Adriaenssens E.M."/>
            <person name="Foster-Nyarko E."/>
            <person name="Jarju S."/>
            <person name="Secka A."/>
            <person name="Antonio M."/>
            <person name="Oren A."/>
            <person name="Chaudhuri R."/>
            <person name="La Ragione R.M."/>
            <person name="Hildebrand F."/>
            <person name="Pallen M.J."/>
        </authorList>
    </citation>
    <scope>NUCLEOTIDE SEQUENCE [LARGE SCALE GENOMIC DNA]</scope>
    <source>
        <strain evidence="8 9">Sa3CUA2</strain>
    </source>
</reference>
<dbReference type="PANTHER" id="PTHR43014:SF1">
    <property type="entry name" value="NAD(P)H DEHYDROGENASE (QUINONE)"/>
    <property type="match status" value="1"/>
</dbReference>
<keyword evidence="9" id="KW-1185">Reference proteome</keyword>
<dbReference type="InterPro" id="IPR001100">
    <property type="entry name" value="Pyr_nuc-diS_OxRdtase"/>
</dbReference>
<keyword evidence="3" id="KW-0285">Flavoprotein</keyword>
<evidence type="ECO:0000259" key="7">
    <source>
        <dbReference type="Pfam" id="PF07992"/>
    </source>
</evidence>
<feature type="region of interest" description="Disordered" evidence="5">
    <location>
        <begin position="1"/>
        <end position="44"/>
    </location>
</feature>
<organism evidence="8 9">
    <name type="scientific">Cellulomonas avistercoris</name>
    <dbReference type="NCBI Taxonomy" id="2762242"/>
    <lineage>
        <taxon>Bacteria</taxon>
        <taxon>Bacillati</taxon>
        <taxon>Actinomycetota</taxon>
        <taxon>Actinomycetes</taxon>
        <taxon>Micrococcales</taxon>
        <taxon>Cellulomonadaceae</taxon>
        <taxon>Cellulomonas</taxon>
    </lineage>
</organism>